<evidence type="ECO:0000313" key="2">
    <source>
        <dbReference type="Proteomes" id="UP001273589"/>
    </source>
</evidence>
<dbReference type="Proteomes" id="UP001273589">
    <property type="component" value="Unassembled WGS sequence"/>
</dbReference>
<dbReference type="AlphaFoldDB" id="A0AAJ2UHW8"/>
<reference evidence="1" key="1">
    <citation type="journal article" date="2023" name="Microb. Genom.">
        <title>Mesoterricola silvestris gen. nov., sp. nov., Mesoterricola sediminis sp. nov., Geothrix oryzae sp. nov., Geothrix edaphica sp. nov., Geothrix rubra sp. nov., and Geothrix limicola sp. nov., six novel members of Acidobacteriota isolated from soils.</title>
        <authorList>
            <person name="Weisberg A.J."/>
            <person name="Pearce E."/>
            <person name="Kramer C.G."/>
            <person name="Chang J.H."/>
            <person name="Clarke C.R."/>
        </authorList>
    </citation>
    <scope>NUCLEOTIDE SEQUENCE</scope>
    <source>
        <strain evidence="1">ND06-05F</strain>
    </source>
</reference>
<proteinExistence type="predicted"/>
<comment type="caution">
    <text evidence="1">The sequence shown here is derived from an EMBL/GenBank/DDBJ whole genome shotgun (WGS) entry which is preliminary data.</text>
</comment>
<dbReference type="EMBL" id="JARAWN010000005">
    <property type="protein sequence ID" value="MDX3128563.1"/>
    <property type="molecule type" value="Genomic_DNA"/>
</dbReference>
<sequence length="45" mass="5065">MVLTNKQLVTPLSEVDSSSLSQAEWRQVRYHSVTTLGGVLFNAWD</sequence>
<gene>
    <name evidence="1" type="ORF">PV367_01805</name>
</gene>
<evidence type="ECO:0000313" key="1">
    <source>
        <dbReference type="EMBL" id="MDX3128563.1"/>
    </source>
</evidence>
<protein>
    <submittedName>
        <fullName evidence="1">Uncharacterized protein</fullName>
    </submittedName>
</protein>
<accession>A0AAJ2UHW8</accession>
<dbReference type="RefSeq" id="WP_319688728.1">
    <property type="nucleotide sequence ID" value="NZ_JARAWN010000005.1"/>
</dbReference>
<name>A0AAJ2UHW8_9ACTN</name>
<organism evidence="1 2">
    <name type="scientific">Streptomyces europaeiscabiei</name>
    <dbReference type="NCBI Taxonomy" id="146819"/>
    <lineage>
        <taxon>Bacteria</taxon>
        <taxon>Bacillati</taxon>
        <taxon>Actinomycetota</taxon>
        <taxon>Actinomycetes</taxon>
        <taxon>Kitasatosporales</taxon>
        <taxon>Streptomycetaceae</taxon>
        <taxon>Streptomyces</taxon>
    </lineage>
</organism>